<name>A0A1Z8JNR0_PICKU</name>
<gene>
    <name evidence="2" type="ORF">CAS74_003215</name>
</gene>
<proteinExistence type="predicted"/>
<sequence length="713" mass="78815">MNNMNNMNNMNGINGINGMNNMNTINSMNSMNRELDIDMASPPASENTPSKTQSPVVWTSSYAFDESPQPQLKTRSSRFFPSPQMDSTSRDVAYSPSVFNNRRFSPVSRHNSMLSFDPILPSPNSKTKTTTTTTTKTTTSTITATTTNSNPNLNPNTNTNTNTNTSMNANTNTNINVTATPTYSNYYNVLNSQHIPSSHSLQLQPNNTNYSSYSSTPLNNNINNLNNLNNMNNPNNTTFQQLPNLSSLNLINSNFPILNPLRSSFDLDDSNLELNDLSDFNDLSFLLDSHSPSPCPSPSTKKSKNLKPPKVSPIKLSNSTPSKEIIPDSKQIHLTQSPPLLQNQHQHQLPASSPLASPLPSPTSSSSTSPASSPIPSPSLPPANLFDDTPPSRSSYNTNSRISHFVNHIITKHDLIYRSFGVTIDPVLPHLTDAILHTVFSPFGHIESVSETLSVTSSSSSLSPSKSTIASSEFKLVMSMSQSQLTAINLNDRKLKLHYTDRSNKQIEITLSIKLLNESKTLSDLLALEQIKENSLTPNESFISNSTFSLSNQLIKNNKLDVSWYPEGFSSTFHRRGINNFMFVRELQSKMIINKTRISNGSLIELGEFRISLPIDEMTTSSSSLANEAQSSKKSYLVNIDLRDLDGKSIQSDSIQTLNKQKFQKRLSVTSPTSTSSPTSSNSHSHTSYTSRGRYKKRPSRGRQRTSRTVHTS</sequence>
<feature type="region of interest" description="Disordered" evidence="1">
    <location>
        <begin position="661"/>
        <end position="713"/>
    </location>
</feature>
<feature type="compositionally biased region" description="Low complexity" evidence="1">
    <location>
        <begin position="124"/>
        <end position="156"/>
    </location>
</feature>
<feature type="region of interest" description="Disordered" evidence="1">
    <location>
        <begin position="62"/>
        <end position="91"/>
    </location>
</feature>
<organism evidence="2 3">
    <name type="scientific">Pichia kudriavzevii</name>
    <name type="common">Yeast</name>
    <name type="synonym">Issatchenkia orientalis</name>
    <dbReference type="NCBI Taxonomy" id="4909"/>
    <lineage>
        <taxon>Eukaryota</taxon>
        <taxon>Fungi</taxon>
        <taxon>Dikarya</taxon>
        <taxon>Ascomycota</taxon>
        <taxon>Saccharomycotina</taxon>
        <taxon>Pichiomycetes</taxon>
        <taxon>Pichiales</taxon>
        <taxon>Pichiaceae</taxon>
        <taxon>Pichia</taxon>
    </lineage>
</organism>
<feature type="compositionally biased region" description="Low complexity" evidence="1">
    <location>
        <begin position="668"/>
        <end position="691"/>
    </location>
</feature>
<reference evidence="2 3" key="1">
    <citation type="submission" date="2017-05" db="EMBL/GenBank/DDBJ databases">
        <title>The Genome Sequence of Candida krusei Ckrusei653.</title>
        <authorList>
            <person name="Cuomo C."/>
            <person name="Forche A."/>
            <person name="Young S."/>
            <person name="Abouelleil A."/>
            <person name="Cao P."/>
            <person name="Chapman S."/>
            <person name="Cusick C."/>
            <person name="Shea T."/>
            <person name="Nusbaum C."/>
            <person name="Birren B."/>
        </authorList>
    </citation>
    <scope>NUCLEOTIDE SEQUENCE [LARGE SCALE GENOMIC DNA]</scope>
    <source>
        <strain evidence="2 3">Ckrusei653</strain>
    </source>
</reference>
<evidence type="ECO:0000313" key="3">
    <source>
        <dbReference type="Proteomes" id="UP000195871"/>
    </source>
</evidence>
<dbReference type="AlphaFoldDB" id="A0A1Z8JNR0"/>
<feature type="region of interest" description="Disordered" evidence="1">
    <location>
        <begin position="290"/>
        <end position="324"/>
    </location>
</feature>
<dbReference type="VEuPathDB" id="FungiDB:C5L36_0E00420"/>
<feature type="compositionally biased region" description="Polar residues" evidence="1">
    <location>
        <begin position="62"/>
        <end position="87"/>
    </location>
</feature>
<dbReference type="Proteomes" id="UP000195871">
    <property type="component" value="Unassembled WGS sequence"/>
</dbReference>
<protein>
    <submittedName>
        <fullName evidence="2">Uncharacterized protein</fullName>
    </submittedName>
</protein>
<feature type="region of interest" description="Disordered" evidence="1">
    <location>
        <begin position="115"/>
        <end position="156"/>
    </location>
</feature>
<evidence type="ECO:0000256" key="1">
    <source>
        <dbReference type="SAM" id="MobiDB-lite"/>
    </source>
</evidence>
<feature type="compositionally biased region" description="Low complexity" evidence="1">
    <location>
        <begin position="342"/>
        <end position="372"/>
    </location>
</feature>
<dbReference type="EMBL" id="NHMM01000004">
    <property type="protein sequence ID" value="OUT22223.1"/>
    <property type="molecule type" value="Genomic_DNA"/>
</dbReference>
<comment type="caution">
    <text evidence="2">The sequence shown here is derived from an EMBL/GenBank/DDBJ whole genome shotgun (WGS) entry which is preliminary data.</text>
</comment>
<feature type="compositionally biased region" description="Basic residues" evidence="1">
    <location>
        <begin position="693"/>
        <end position="713"/>
    </location>
</feature>
<evidence type="ECO:0000313" key="2">
    <source>
        <dbReference type="EMBL" id="OUT22223.1"/>
    </source>
</evidence>
<accession>A0A1Z8JNR0</accession>
<feature type="region of interest" description="Disordered" evidence="1">
    <location>
        <begin position="342"/>
        <end position="396"/>
    </location>
</feature>